<dbReference type="EMBL" id="CM018045">
    <property type="protein sequence ID" value="KAA8528055.1"/>
    <property type="molecule type" value="Genomic_DNA"/>
</dbReference>
<dbReference type="AlphaFoldDB" id="A0A5J5AAM2"/>
<dbReference type="PANTHER" id="PTHR38353">
    <property type="entry name" value="TROPOMYOSIN"/>
    <property type="match status" value="1"/>
</dbReference>
<reference evidence="2 3" key="1">
    <citation type="submission" date="2019-09" db="EMBL/GenBank/DDBJ databases">
        <title>A chromosome-level genome assembly of the Chinese tupelo Nyssa sinensis.</title>
        <authorList>
            <person name="Yang X."/>
            <person name="Kang M."/>
            <person name="Yang Y."/>
            <person name="Xiong H."/>
            <person name="Wang M."/>
            <person name="Zhang Z."/>
            <person name="Wang Z."/>
            <person name="Wu H."/>
            <person name="Ma T."/>
            <person name="Liu J."/>
            <person name="Xi Z."/>
        </authorList>
    </citation>
    <scope>NUCLEOTIDE SEQUENCE [LARGE SCALE GENOMIC DNA]</scope>
    <source>
        <strain evidence="2">J267</strain>
        <tissue evidence="2">Leaf</tissue>
    </source>
</reference>
<evidence type="ECO:0000313" key="3">
    <source>
        <dbReference type="Proteomes" id="UP000325577"/>
    </source>
</evidence>
<evidence type="ECO:0000313" key="2">
    <source>
        <dbReference type="EMBL" id="KAA8528055.1"/>
    </source>
</evidence>
<sequence length="338" mass="39051">MEEYLQYMKTLRYQMNAFLLSLQSPRPRSPPVCKTRKFSHLQRALSPVSKNSSKMEEYLQYMKTLRYQMNDVEDQAAKISVEEQMQITTIQTLEKDLDLAKSDTRRFKEDTDQMVKAKGRICSQILEKQRKIASLESDSSTLTQTLELIQQERVNLSTRLVEKSAYYTKVADEINNKLEEQQEWINSYKISSTVRQHGLIKDKIDEQAGETEGKCMVESCFTTDRLDDEVKNLKAKMDSAKAKLDWVTQMKFKLVSDNSKVKKSVELAKCRINDFKPELKAMDIKTLEEEHRALLSDKAGETEFLQSLQHQSDKLKGISHVVKCACGEEYKVEVGLCV</sequence>
<feature type="coiled-coil region" evidence="1">
    <location>
        <begin position="90"/>
        <end position="152"/>
    </location>
</feature>
<keyword evidence="1" id="KW-0175">Coiled coil</keyword>
<dbReference type="PANTHER" id="PTHR38353:SF2">
    <property type="entry name" value="TROPOMYOSIN"/>
    <property type="match status" value="1"/>
</dbReference>
<dbReference type="Proteomes" id="UP000325577">
    <property type="component" value="Linkage Group LG21"/>
</dbReference>
<dbReference type="OrthoDB" id="1933536at2759"/>
<name>A0A5J5AAM2_9ASTE</name>
<feature type="coiled-coil region" evidence="1">
    <location>
        <begin position="223"/>
        <end position="250"/>
    </location>
</feature>
<gene>
    <name evidence="2" type="ORF">F0562_035076</name>
</gene>
<accession>A0A5J5AAM2</accession>
<proteinExistence type="predicted"/>
<evidence type="ECO:0000256" key="1">
    <source>
        <dbReference type="SAM" id="Coils"/>
    </source>
</evidence>
<organism evidence="2 3">
    <name type="scientific">Nyssa sinensis</name>
    <dbReference type="NCBI Taxonomy" id="561372"/>
    <lineage>
        <taxon>Eukaryota</taxon>
        <taxon>Viridiplantae</taxon>
        <taxon>Streptophyta</taxon>
        <taxon>Embryophyta</taxon>
        <taxon>Tracheophyta</taxon>
        <taxon>Spermatophyta</taxon>
        <taxon>Magnoliopsida</taxon>
        <taxon>eudicotyledons</taxon>
        <taxon>Gunneridae</taxon>
        <taxon>Pentapetalae</taxon>
        <taxon>asterids</taxon>
        <taxon>Cornales</taxon>
        <taxon>Nyssaceae</taxon>
        <taxon>Nyssa</taxon>
    </lineage>
</organism>
<protein>
    <submittedName>
        <fullName evidence="2">Uncharacterized protein</fullName>
    </submittedName>
</protein>
<keyword evidence="3" id="KW-1185">Reference proteome</keyword>